<sequence length="304" mass="34153">MDRRSFMLKSAILASSMLLPFKVLSKPTADNNLNGATFKEVEPKDFIKVSYGPDKNNYFELRLPKQIAGKKAPIAIVIHGGYWRNKYTLDYMSYFCEWLKNNGIISINMEYRRIGDVGGGYPNTFLDVSACIDSIPQVLDNIESFDIKNIDLNNTVLIGHSAGGHLATWAFSRGSITQESPLYDEKMFTIKKAISLAGLLDLEYAKKYHLSNDAVLELINGVPLEFISKNISPIDMLPIKNGEVILFHGNKDSEVPIEISTNYKEKAQENCQYFTINGAGHFDLVDPKSPYFKEVGNKILTSFL</sequence>
<evidence type="ECO:0000256" key="1">
    <source>
        <dbReference type="ARBA" id="ARBA00022801"/>
    </source>
</evidence>
<organism evidence="4 5">
    <name type="scientific">Moellerella wisconsensis ATCC 35017</name>
    <dbReference type="NCBI Taxonomy" id="1354267"/>
    <lineage>
        <taxon>Bacteria</taxon>
        <taxon>Pseudomonadati</taxon>
        <taxon>Pseudomonadota</taxon>
        <taxon>Gammaproteobacteria</taxon>
        <taxon>Enterobacterales</taxon>
        <taxon>Morganellaceae</taxon>
        <taxon>Moellerella</taxon>
    </lineage>
</organism>
<accession>A0A0N0Z759</accession>
<dbReference type="PANTHER" id="PTHR48081">
    <property type="entry name" value="AB HYDROLASE SUPERFAMILY PROTEIN C4A8.06C"/>
    <property type="match status" value="1"/>
</dbReference>
<comment type="caution">
    <text evidence="4">The sequence shown here is derived from an EMBL/GenBank/DDBJ whole genome shotgun (WGS) entry which is preliminary data.</text>
</comment>
<dbReference type="InterPro" id="IPR050300">
    <property type="entry name" value="GDXG_lipolytic_enzyme"/>
</dbReference>
<feature type="chain" id="PRO_5005864491" evidence="2">
    <location>
        <begin position="26"/>
        <end position="304"/>
    </location>
</feature>
<protein>
    <submittedName>
        <fullName evidence="4">Esterase/lipase</fullName>
    </submittedName>
</protein>
<evidence type="ECO:0000313" key="4">
    <source>
        <dbReference type="EMBL" id="KPD02305.1"/>
    </source>
</evidence>
<dbReference type="AlphaFoldDB" id="A0A0N0Z759"/>
<dbReference type="Proteomes" id="UP000053226">
    <property type="component" value="Unassembled WGS sequence"/>
</dbReference>
<keyword evidence="5" id="KW-1185">Reference proteome</keyword>
<dbReference type="Gene3D" id="3.40.50.1820">
    <property type="entry name" value="alpha/beta hydrolase"/>
    <property type="match status" value="1"/>
</dbReference>
<dbReference type="Pfam" id="PF20434">
    <property type="entry name" value="BD-FAE"/>
    <property type="match status" value="1"/>
</dbReference>
<feature type="domain" description="BD-FAE-like" evidence="3">
    <location>
        <begin position="62"/>
        <end position="266"/>
    </location>
</feature>
<reference evidence="4 5" key="1">
    <citation type="submission" date="2015-07" db="EMBL/GenBank/DDBJ databases">
        <title>ATOL: Assembling a taxonomically balanced genome-scale reconstruction of the evolutionary history of the Enterobacteriaceae.</title>
        <authorList>
            <person name="Plunkett G.III."/>
            <person name="Neeno-Eckwall E.C."/>
            <person name="Glasner J.D."/>
            <person name="Perna N.T."/>
        </authorList>
    </citation>
    <scope>NUCLEOTIDE SEQUENCE [LARGE SCALE GENOMIC DNA]</scope>
    <source>
        <strain evidence="4 5">ATCC 35017</strain>
    </source>
</reference>
<dbReference type="InterPro" id="IPR029058">
    <property type="entry name" value="AB_hydrolase_fold"/>
</dbReference>
<keyword evidence="1" id="KW-0378">Hydrolase</keyword>
<evidence type="ECO:0000259" key="3">
    <source>
        <dbReference type="Pfam" id="PF20434"/>
    </source>
</evidence>
<dbReference type="SUPFAM" id="SSF53474">
    <property type="entry name" value="alpha/beta-Hydrolases"/>
    <property type="match status" value="1"/>
</dbReference>
<name>A0A0N0Z759_9GAMM</name>
<proteinExistence type="predicted"/>
<dbReference type="GO" id="GO:0016787">
    <property type="term" value="F:hydrolase activity"/>
    <property type="evidence" value="ECO:0007669"/>
    <property type="project" value="UniProtKB-KW"/>
</dbReference>
<dbReference type="RefSeq" id="WP_053908730.1">
    <property type="nucleotide sequence ID" value="NZ_CAWMUS010000022.1"/>
</dbReference>
<dbReference type="InterPro" id="IPR049492">
    <property type="entry name" value="BD-FAE-like_dom"/>
</dbReference>
<feature type="signal peptide" evidence="2">
    <location>
        <begin position="1"/>
        <end position="25"/>
    </location>
</feature>
<dbReference type="EMBL" id="LGAA01000022">
    <property type="protein sequence ID" value="KPD02305.1"/>
    <property type="molecule type" value="Genomic_DNA"/>
</dbReference>
<evidence type="ECO:0000313" key="5">
    <source>
        <dbReference type="Proteomes" id="UP000053226"/>
    </source>
</evidence>
<dbReference type="OrthoDB" id="255603at2"/>
<gene>
    <name evidence="4" type="ORF">M992_2307</name>
</gene>
<keyword evidence="2" id="KW-0732">Signal</keyword>
<evidence type="ECO:0000256" key="2">
    <source>
        <dbReference type="SAM" id="SignalP"/>
    </source>
</evidence>